<dbReference type="InterPro" id="IPR022551">
    <property type="entry name" value="BrxC"/>
</dbReference>
<dbReference type="AlphaFoldDB" id="A0A5S5DVR4"/>
<sequence>MGIFENIFGKTSNSSENKEHEESKIKWIPLTSIQQIKEIKNLSKTNLVGIFKHSTRCVISRTVLDRFQQVFPENNSIKMYYLDLLNYRDVSNEIEVAFQVLHQSPQFLLIKEENPILHASHYDITQINFQKIIK</sequence>
<protein>
    <submittedName>
        <fullName evidence="1">Bacillithiol system protein YtxJ</fullName>
    </submittedName>
</protein>
<dbReference type="Gene3D" id="3.40.30.10">
    <property type="entry name" value="Glutaredoxin"/>
    <property type="match status" value="1"/>
</dbReference>
<keyword evidence="2" id="KW-1185">Reference proteome</keyword>
<accession>A0A5S5DVR4</accession>
<name>A0A5S5DVR4_9FLAO</name>
<evidence type="ECO:0000313" key="1">
    <source>
        <dbReference type="EMBL" id="TYP98872.1"/>
    </source>
</evidence>
<dbReference type="OrthoDB" id="677051at2"/>
<reference evidence="1 2" key="1">
    <citation type="submission" date="2019-07" db="EMBL/GenBank/DDBJ databases">
        <title>Genomic Encyclopedia of Type Strains, Phase IV (KMG-IV): sequencing the most valuable type-strain genomes for metagenomic binning, comparative biology and taxonomic classification.</title>
        <authorList>
            <person name="Goeker M."/>
        </authorList>
    </citation>
    <scope>NUCLEOTIDE SEQUENCE [LARGE SCALE GENOMIC DNA]</scope>
    <source>
        <strain evidence="1 2">DSM 18961</strain>
    </source>
</reference>
<dbReference type="RefSeq" id="WP_148869676.1">
    <property type="nucleotide sequence ID" value="NZ_VNIA01000002.1"/>
</dbReference>
<dbReference type="EMBL" id="VNIA01000002">
    <property type="protein sequence ID" value="TYP98872.1"/>
    <property type="molecule type" value="Genomic_DNA"/>
</dbReference>
<organism evidence="1 2">
    <name type="scientific">Tenacibaculum adriaticum</name>
    <dbReference type="NCBI Taxonomy" id="413713"/>
    <lineage>
        <taxon>Bacteria</taxon>
        <taxon>Pseudomonadati</taxon>
        <taxon>Bacteroidota</taxon>
        <taxon>Flavobacteriia</taxon>
        <taxon>Flavobacteriales</taxon>
        <taxon>Flavobacteriaceae</taxon>
        <taxon>Tenacibaculum</taxon>
    </lineage>
</organism>
<dbReference type="Proteomes" id="UP000323136">
    <property type="component" value="Unassembled WGS sequence"/>
</dbReference>
<comment type="caution">
    <text evidence="1">The sequence shown here is derived from an EMBL/GenBank/DDBJ whole genome shotgun (WGS) entry which is preliminary data.</text>
</comment>
<dbReference type="Pfam" id="PF11009">
    <property type="entry name" value="BrxC"/>
    <property type="match status" value="1"/>
</dbReference>
<evidence type="ECO:0000313" key="2">
    <source>
        <dbReference type="Proteomes" id="UP000323136"/>
    </source>
</evidence>
<proteinExistence type="predicted"/>
<gene>
    <name evidence="1" type="ORF">C7447_102190</name>
</gene>
<dbReference type="NCBIfam" id="TIGR04019">
    <property type="entry name" value="B_thiol_YtxJ"/>
    <property type="match status" value="1"/>
</dbReference>